<dbReference type="Proteomes" id="UP000324832">
    <property type="component" value="Unassembled WGS sequence"/>
</dbReference>
<reference evidence="1 2" key="1">
    <citation type="submission" date="2017-07" db="EMBL/GenBank/DDBJ databases">
        <authorList>
            <person name="Talla V."/>
            <person name="Backstrom N."/>
        </authorList>
    </citation>
    <scope>NUCLEOTIDE SEQUENCE [LARGE SCALE GENOMIC DNA]</scope>
</reference>
<sequence>MNGPSKLAHFISRKVKENLELRNTVDELSNKVCKLEKDIRKYNLILHGVDEVETNSMELSELITKVLRNMKIEIGHLEIRTAYRLGKKNEKIKRPILFTLTTTWKKTQILKSKKYLPNKIYISEDYPREILAKRKELQVKLQEERKKGRYAFIKYDKLVVQENKTTKFQTRKRFNPTSGVSGSVEDIVNPHKVNRITNFMRKRSDSLKSLQMEKKSSN</sequence>
<name>A0A5E4PVN0_9NEOP</name>
<dbReference type="EMBL" id="FZQP02000449">
    <property type="protein sequence ID" value="VVC89082.1"/>
    <property type="molecule type" value="Genomic_DNA"/>
</dbReference>
<keyword evidence="2" id="KW-1185">Reference proteome</keyword>
<dbReference type="AlphaFoldDB" id="A0A5E4PVN0"/>
<proteinExistence type="predicted"/>
<accession>A0A5E4PVN0</accession>
<gene>
    <name evidence="1" type="ORF">LSINAPIS_LOCUS2297</name>
</gene>
<evidence type="ECO:0000313" key="2">
    <source>
        <dbReference type="Proteomes" id="UP000324832"/>
    </source>
</evidence>
<evidence type="ECO:0008006" key="3">
    <source>
        <dbReference type="Google" id="ProtNLM"/>
    </source>
</evidence>
<organism evidence="1 2">
    <name type="scientific">Leptidea sinapis</name>
    <dbReference type="NCBI Taxonomy" id="189913"/>
    <lineage>
        <taxon>Eukaryota</taxon>
        <taxon>Metazoa</taxon>
        <taxon>Ecdysozoa</taxon>
        <taxon>Arthropoda</taxon>
        <taxon>Hexapoda</taxon>
        <taxon>Insecta</taxon>
        <taxon>Pterygota</taxon>
        <taxon>Neoptera</taxon>
        <taxon>Endopterygota</taxon>
        <taxon>Lepidoptera</taxon>
        <taxon>Glossata</taxon>
        <taxon>Ditrysia</taxon>
        <taxon>Papilionoidea</taxon>
        <taxon>Pieridae</taxon>
        <taxon>Dismorphiinae</taxon>
        <taxon>Leptidea</taxon>
    </lineage>
</organism>
<protein>
    <recommendedName>
        <fullName evidence="3">Endonuclease-reverse transcriptase</fullName>
    </recommendedName>
</protein>
<evidence type="ECO:0000313" key="1">
    <source>
        <dbReference type="EMBL" id="VVC89082.1"/>
    </source>
</evidence>